<name>A0ABZ0V943_9MICO</name>
<feature type="transmembrane region" description="Helical" evidence="1">
    <location>
        <begin position="126"/>
        <end position="150"/>
    </location>
</feature>
<dbReference type="Proteomes" id="UP001324533">
    <property type="component" value="Chromosome"/>
</dbReference>
<evidence type="ECO:0000313" key="2">
    <source>
        <dbReference type="EMBL" id="WQB69759.1"/>
    </source>
</evidence>
<keyword evidence="1" id="KW-0472">Membrane</keyword>
<proteinExistence type="predicted"/>
<protein>
    <submittedName>
        <fullName evidence="2">ABC transporter permease</fullName>
    </submittedName>
</protein>
<keyword evidence="3" id="KW-1185">Reference proteome</keyword>
<dbReference type="RefSeq" id="WP_322409881.1">
    <property type="nucleotide sequence ID" value="NZ_CP139779.1"/>
</dbReference>
<evidence type="ECO:0000256" key="1">
    <source>
        <dbReference type="SAM" id="Phobius"/>
    </source>
</evidence>
<keyword evidence="1" id="KW-1133">Transmembrane helix</keyword>
<dbReference type="EMBL" id="CP139779">
    <property type="protein sequence ID" value="WQB69759.1"/>
    <property type="molecule type" value="Genomic_DNA"/>
</dbReference>
<keyword evidence="1" id="KW-0812">Transmembrane</keyword>
<reference evidence="2 3" key="1">
    <citation type="submission" date="2023-06" db="EMBL/GenBank/DDBJ databases">
        <title>Rock-solubilizing bacteria, Microbacterium invictum, promotes re-establishment of vegetation in rocky wasteland by accelerating rock bio-weathering and reshaping soil bacterial community.</title>
        <authorList>
            <person name="Liu C."/>
        </authorList>
    </citation>
    <scope>NUCLEOTIDE SEQUENCE [LARGE SCALE GENOMIC DNA]</scope>
    <source>
        <strain evidence="2 3">X-18</strain>
    </source>
</reference>
<feature type="transmembrane region" description="Helical" evidence="1">
    <location>
        <begin position="254"/>
        <end position="276"/>
    </location>
</feature>
<feature type="transmembrane region" description="Helical" evidence="1">
    <location>
        <begin position="202"/>
        <end position="221"/>
    </location>
</feature>
<gene>
    <name evidence="2" type="ORF">T9R20_13810</name>
</gene>
<accession>A0ABZ0V943</accession>
<organism evidence="2 3">
    <name type="scientific">Microbacterium invictum</name>
    <dbReference type="NCBI Taxonomy" id="515415"/>
    <lineage>
        <taxon>Bacteria</taxon>
        <taxon>Bacillati</taxon>
        <taxon>Actinomycetota</taxon>
        <taxon>Actinomycetes</taxon>
        <taxon>Micrococcales</taxon>
        <taxon>Microbacteriaceae</taxon>
        <taxon>Microbacterium</taxon>
    </lineage>
</organism>
<dbReference type="Pfam" id="PF12730">
    <property type="entry name" value="ABC2_membrane_4"/>
    <property type="match status" value="1"/>
</dbReference>
<feature type="transmembrane region" description="Helical" evidence="1">
    <location>
        <begin position="170"/>
        <end position="195"/>
    </location>
</feature>
<evidence type="ECO:0000313" key="3">
    <source>
        <dbReference type="Proteomes" id="UP001324533"/>
    </source>
</evidence>
<sequence>MTTTTLLDARTDDLGDARLTFPGTLRAEWIKLRSLRSTIWSYALLIAISVGLSALVAIALLNIPEGVAAEAPGADPLQTIVGASVAGVAFGQLIAGILGVLVISGEYTTGMVRSTFLAVPDRISALAAKGIVLFTLTFVVGLVANVAGYLVASLLLSQDDIAAPITDPGIFWPLLGAALYLAMVSLFALAVGTLIRSSAGGIAVVVGVLLILPTILGLVPADWARDAVPYLLSSAGAGIYTSAALAPEGEALGMWLNLLVTGLWVAVPTAAAAILLRTRDA</sequence>
<feature type="transmembrane region" description="Helical" evidence="1">
    <location>
        <begin position="39"/>
        <end position="60"/>
    </location>
</feature>
<feature type="transmembrane region" description="Helical" evidence="1">
    <location>
        <begin position="80"/>
        <end position="105"/>
    </location>
</feature>